<evidence type="ECO:0000313" key="2">
    <source>
        <dbReference type="EMBL" id="KAJ4267527.1"/>
    </source>
</evidence>
<dbReference type="EMBL" id="JAOQAZ010000004">
    <property type="protein sequence ID" value="KAJ4267527.1"/>
    <property type="molecule type" value="Genomic_DNA"/>
</dbReference>
<sequence>MSEPVFIFSFRASLTSIITDENNTFFRGPTLTHVQGSQLLWPSITAPEPAKVMAAVTKRTAPCVDMLTPSSQYLSQVKRCRYTKSPSDQQFDSSTESSASESDEESCCEESLSIERDSVLPEDHPFQEVRWPLLQFARQTVKALTYSHNEKGNNSDTGNTDEKCPVLPLEQSFHFSCPFYKHSPKKYGLCLLHHDLRTIDDVIKHLQRHHKKPPYCPMCSQTLDTIPDCDRHILTRTCEIGGLEMPEGISSKQRARLAKRDRTHLGVFDRWECIHNTVFPDAGSVPSPYLDQGCGREISVVRSYWESYGWRCVSDFLASQEMSIETQDSDAGARMSLLEVTLKDLVAEIMEEYEHRQNI</sequence>
<organism evidence="2 3">
    <name type="scientific">Fusarium torreyae</name>
    <dbReference type="NCBI Taxonomy" id="1237075"/>
    <lineage>
        <taxon>Eukaryota</taxon>
        <taxon>Fungi</taxon>
        <taxon>Dikarya</taxon>
        <taxon>Ascomycota</taxon>
        <taxon>Pezizomycotina</taxon>
        <taxon>Sordariomycetes</taxon>
        <taxon>Hypocreomycetidae</taxon>
        <taxon>Hypocreales</taxon>
        <taxon>Nectriaceae</taxon>
        <taxon>Fusarium</taxon>
    </lineage>
</organism>
<dbReference type="PANTHER" id="PTHR38166">
    <property type="entry name" value="C2H2-TYPE DOMAIN-CONTAINING PROTEIN-RELATED"/>
    <property type="match status" value="1"/>
</dbReference>
<evidence type="ECO:0000256" key="1">
    <source>
        <dbReference type="SAM" id="MobiDB-lite"/>
    </source>
</evidence>
<comment type="caution">
    <text evidence="2">The sequence shown here is derived from an EMBL/GenBank/DDBJ whole genome shotgun (WGS) entry which is preliminary data.</text>
</comment>
<dbReference type="AlphaFoldDB" id="A0A9W8SBC3"/>
<dbReference type="OrthoDB" id="5241264at2759"/>
<dbReference type="Proteomes" id="UP001152049">
    <property type="component" value="Unassembled WGS sequence"/>
</dbReference>
<proteinExistence type="predicted"/>
<evidence type="ECO:0008006" key="4">
    <source>
        <dbReference type="Google" id="ProtNLM"/>
    </source>
</evidence>
<gene>
    <name evidence="2" type="ORF">NW762_003634</name>
</gene>
<feature type="region of interest" description="Disordered" evidence="1">
    <location>
        <begin position="85"/>
        <end position="107"/>
    </location>
</feature>
<evidence type="ECO:0000313" key="3">
    <source>
        <dbReference type="Proteomes" id="UP001152049"/>
    </source>
</evidence>
<accession>A0A9W8SBC3</accession>
<keyword evidence="3" id="KW-1185">Reference proteome</keyword>
<dbReference type="PANTHER" id="PTHR38166:SF1">
    <property type="entry name" value="C2H2-TYPE DOMAIN-CONTAINING PROTEIN"/>
    <property type="match status" value="1"/>
</dbReference>
<protein>
    <recommendedName>
        <fullName evidence="4">C2H2-type domain-containing protein</fullName>
    </recommendedName>
</protein>
<name>A0A9W8SBC3_9HYPO</name>
<reference evidence="2" key="1">
    <citation type="submission" date="2022-09" db="EMBL/GenBank/DDBJ databases">
        <title>Fusarium specimens isolated from Avocado Roots.</title>
        <authorList>
            <person name="Stajich J."/>
            <person name="Roper C."/>
            <person name="Heimlech-Rivalta G."/>
        </authorList>
    </citation>
    <scope>NUCLEOTIDE SEQUENCE</scope>
    <source>
        <strain evidence="2">CF00136</strain>
    </source>
</reference>